<keyword evidence="7 12" id="KW-0997">Cell inner membrane</keyword>
<evidence type="ECO:0000256" key="8">
    <source>
        <dbReference type="ARBA" id="ARBA00022692"/>
    </source>
</evidence>
<evidence type="ECO:0000256" key="3">
    <source>
        <dbReference type="ARBA" id="ARBA00008741"/>
    </source>
</evidence>
<dbReference type="NCBIfam" id="TIGR03141">
    <property type="entry name" value="cytochro_ccmD"/>
    <property type="match status" value="1"/>
</dbReference>
<keyword evidence="15" id="KW-1185">Reference proteome</keyword>
<dbReference type="AlphaFoldDB" id="A0A916TXJ6"/>
<evidence type="ECO:0000256" key="11">
    <source>
        <dbReference type="ARBA" id="ARBA00023136"/>
    </source>
</evidence>
<evidence type="ECO:0000313" key="14">
    <source>
        <dbReference type="EMBL" id="GGC51056.1"/>
    </source>
</evidence>
<comment type="subcellular location">
    <subcellularLocation>
        <location evidence="2 12">Cell inner membrane</location>
        <topology evidence="2 12">Single-pass membrane protein</topology>
    </subcellularLocation>
</comment>
<evidence type="ECO:0000256" key="6">
    <source>
        <dbReference type="ARBA" id="ARBA00022475"/>
    </source>
</evidence>
<comment type="similarity">
    <text evidence="3 12">Belongs to the CcmD/CycX/HelD family.</text>
</comment>
<dbReference type="GO" id="GO:0015886">
    <property type="term" value="P:heme transport"/>
    <property type="evidence" value="ECO:0007669"/>
    <property type="project" value="InterPro"/>
</dbReference>
<keyword evidence="8 12" id="KW-0812">Transmembrane</keyword>
<evidence type="ECO:0000256" key="9">
    <source>
        <dbReference type="ARBA" id="ARBA00022748"/>
    </source>
</evidence>
<accession>A0A916TXJ6</accession>
<dbReference type="GO" id="GO:0017004">
    <property type="term" value="P:cytochrome complex assembly"/>
    <property type="evidence" value="ECO:0007669"/>
    <property type="project" value="UniProtKB-KW"/>
</dbReference>
<reference evidence="14" key="1">
    <citation type="journal article" date="2014" name="Int. J. Syst. Evol. Microbiol.">
        <title>Complete genome sequence of Corynebacterium casei LMG S-19264T (=DSM 44701T), isolated from a smear-ripened cheese.</title>
        <authorList>
            <consortium name="US DOE Joint Genome Institute (JGI-PGF)"/>
            <person name="Walter F."/>
            <person name="Albersmeier A."/>
            <person name="Kalinowski J."/>
            <person name="Ruckert C."/>
        </authorList>
    </citation>
    <scope>NUCLEOTIDE SEQUENCE</scope>
    <source>
        <strain evidence="14">CGMCC 1.12919</strain>
    </source>
</reference>
<evidence type="ECO:0000256" key="4">
    <source>
        <dbReference type="ARBA" id="ARBA00016461"/>
    </source>
</evidence>
<keyword evidence="6 12" id="KW-1003">Cell membrane</keyword>
<keyword evidence="10 12" id="KW-1133">Transmembrane helix</keyword>
<name>A0A916TXJ6_9HYPH</name>
<comment type="caution">
    <text evidence="14">The sequence shown here is derived from an EMBL/GenBank/DDBJ whole genome shotgun (WGS) entry which is preliminary data.</text>
</comment>
<evidence type="ECO:0000256" key="5">
    <source>
        <dbReference type="ARBA" id="ARBA00022448"/>
    </source>
</evidence>
<organism evidence="14 15">
    <name type="scientific">Chelatococcus reniformis</name>
    <dbReference type="NCBI Taxonomy" id="1494448"/>
    <lineage>
        <taxon>Bacteria</taxon>
        <taxon>Pseudomonadati</taxon>
        <taxon>Pseudomonadota</taxon>
        <taxon>Alphaproteobacteria</taxon>
        <taxon>Hyphomicrobiales</taxon>
        <taxon>Chelatococcaceae</taxon>
        <taxon>Chelatococcus</taxon>
    </lineage>
</organism>
<gene>
    <name evidence="14" type="ORF">GCM10010994_07760</name>
</gene>
<evidence type="ECO:0000256" key="10">
    <source>
        <dbReference type="ARBA" id="ARBA00022989"/>
    </source>
</evidence>
<keyword evidence="5 12" id="KW-0813">Transport</keyword>
<protein>
    <recommendedName>
        <fullName evidence="4 12">Heme exporter protein D</fullName>
    </recommendedName>
</protein>
<dbReference type="GO" id="GO:0005886">
    <property type="term" value="C:plasma membrane"/>
    <property type="evidence" value="ECO:0007669"/>
    <property type="project" value="UniProtKB-SubCell"/>
</dbReference>
<proteinExistence type="inferred from homology"/>
<evidence type="ECO:0000256" key="1">
    <source>
        <dbReference type="ARBA" id="ARBA00002442"/>
    </source>
</evidence>
<evidence type="ECO:0000256" key="13">
    <source>
        <dbReference type="SAM" id="MobiDB-lite"/>
    </source>
</evidence>
<dbReference type="RefSeq" id="WP_188607758.1">
    <property type="nucleotide sequence ID" value="NZ_BMGG01000001.1"/>
</dbReference>
<keyword evidence="9 12" id="KW-0201">Cytochrome c-type biogenesis</keyword>
<feature type="compositionally biased region" description="Low complexity" evidence="13">
    <location>
        <begin position="50"/>
        <end position="73"/>
    </location>
</feature>
<dbReference type="Proteomes" id="UP000637002">
    <property type="component" value="Unassembled WGS sequence"/>
</dbReference>
<dbReference type="Pfam" id="PF04995">
    <property type="entry name" value="CcmD"/>
    <property type="match status" value="1"/>
</dbReference>
<evidence type="ECO:0000256" key="2">
    <source>
        <dbReference type="ARBA" id="ARBA00004377"/>
    </source>
</evidence>
<reference evidence="14" key="2">
    <citation type="submission" date="2020-09" db="EMBL/GenBank/DDBJ databases">
        <authorList>
            <person name="Sun Q."/>
            <person name="Zhou Y."/>
        </authorList>
    </citation>
    <scope>NUCLEOTIDE SEQUENCE</scope>
    <source>
        <strain evidence="14">CGMCC 1.12919</strain>
    </source>
</reference>
<dbReference type="InterPro" id="IPR007078">
    <property type="entry name" value="Haem_export_protD_CcmD"/>
</dbReference>
<keyword evidence="11 12" id="KW-0472">Membrane</keyword>
<dbReference type="EMBL" id="BMGG01000001">
    <property type="protein sequence ID" value="GGC51056.1"/>
    <property type="molecule type" value="Genomic_DNA"/>
</dbReference>
<evidence type="ECO:0000256" key="12">
    <source>
        <dbReference type="RuleBase" id="RU363101"/>
    </source>
</evidence>
<evidence type="ECO:0000256" key="7">
    <source>
        <dbReference type="ARBA" id="ARBA00022519"/>
    </source>
</evidence>
<comment type="function">
    <text evidence="1 12">Required for the export of heme to the periplasm for the biogenesis of c-type cytochromes.</text>
</comment>
<sequence>MSEAAHWAYVAAAYAAGLIIVGALVIHAVLDARAQRRTLARLEAPPPPRGARAGTPRTPASPTPAAGSTEARP</sequence>
<feature type="transmembrane region" description="Helical" evidence="12">
    <location>
        <begin position="6"/>
        <end position="30"/>
    </location>
</feature>
<feature type="region of interest" description="Disordered" evidence="13">
    <location>
        <begin position="39"/>
        <end position="73"/>
    </location>
</feature>
<evidence type="ECO:0000313" key="15">
    <source>
        <dbReference type="Proteomes" id="UP000637002"/>
    </source>
</evidence>